<evidence type="ECO:0000313" key="1">
    <source>
        <dbReference type="EMBL" id="VDO18337.1"/>
    </source>
</evidence>
<dbReference type="EMBL" id="UZAG01006225">
    <property type="protein sequence ID" value="VDO18337.1"/>
    <property type="molecule type" value="Genomic_DNA"/>
</dbReference>
<evidence type="ECO:0000313" key="3">
    <source>
        <dbReference type="WBParaSite" id="BTMF_0000641801-mRNA-1"/>
    </source>
</evidence>
<protein>
    <submittedName>
        <fullName evidence="3">ACB domain-containing protein</fullName>
    </submittedName>
</protein>
<keyword evidence="2" id="KW-1185">Reference proteome</keyword>
<sequence>MRGIPLSLAHGPRSRPLSTWVVGTWAQFLRIAMIGSLADRSSMMPNPSLAQRYAEWAAAEAAVIEAQNDPGGVDAEALAALKARSGSLWVALWSEQDESAASDPPPQ</sequence>
<organism evidence="3">
    <name type="scientific">Brugia timori</name>
    <dbReference type="NCBI Taxonomy" id="42155"/>
    <lineage>
        <taxon>Eukaryota</taxon>
        <taxon>Metazoa</taxon>
        <taxon>Ecdysozoa</taxon>
        <taxon>Nematoda</taxon>
        <taxon>Chromadorea</taxon>
        <taxon>Rhabditida</taxon>
        <taxon>Spirurina</taxon>
        <taxon>Spiruromorpha</taxon>
        <taxon>Filarioidea</taxon>
        <taxon>Onchocercidae</taxon>
        <taxon>Brugia</taxon>
    </lineage>
</organism>
<dbReference type="WBParaSite" id="BTMF_0000641801-mRNA-1">
    <property type="protein sequence ID" value="BTMF_0000641801-mRNA-1"/>
    <property type="gene ID" value="BTMF_0000641801"/>
</dbReference>
<dbReference type="AlphaFoldDB" id="A0A0R3QJ22"/>
<name>A0A0R3QJ22_9BILA</name>
<accession>A0A0R3QJ22</accession>
<reference evidence="1 2" key="2">
    <citation type="submission" date="2018-11" db="EMBL/GenBank/DDBJ databases">
        <authorList>
            <consortium name="Pathogen Informatics"/>
        </authorList>
    </citation>
    <scope>NUCLEOTIDE SEQUENCE [LARGE SCALE GENOMIC DNA]</scope>
</reference>
<gene>
    <name evidence="1" type="ORF">BTMF_LOCUS5656</name>
</gene>
<dbReference type="Proteomes" id="UP000280834">
    <property type="component" value="Unassembled WGS sequence"/>
</dbReference>
<proteinExistence type="predicted"/>
<reference evidence="3" key="1">
    <citation type="submission" date="2017-02" db="UniProtKB">
        <authorList>
            <consortium name="WormBaseParasite"/>
        </authorList>
    </citation>
    <scope>IDENTIFICATION</scope>
</reference>
<evidence type="ECO:0000313" key="2">
    <source>
        <dbReference type="Proteomes" id="UP000280834"/>
    </source>
</evidence>